<organism evidence="1 2">
    <name type="scientific">Araneus ventricosus</name>
    <name type="common">Orbweaver spider</name>
    <name type="synonym">Epeira ventricosa</name>
    <dbReference type="NCBI Taxonomy" id="182803"/>
    <lineage>
        <taxon>Eukaryota</taxon>
        <taxon>Metazoa</taxon>
        <taxon>Ecdysozoa</taxon>
        <taxon>Arthropoda</taxon>
        <taxon>Chelicerata</taxon>
        <taxon>Arachnida</taxon>
        <taxon>Araneae</taxon>
        <taxon>Araneomorphae</taxon>
        <taxon>Entelegynae</taxon>
        <taxon>Araneoidea</taxon>
        <taxon>Araneidae</taxon>
        <taxon>Araneus</taxon>
    </lineage>
</organism>
<gene>
    <name evidence="1" type="ORF">AVEN_91534_1</name>
</gene>
<dbReference type="AlphaFoldDB" id="A0A4Y2BIW2"/>
<comment type="caution">
    <text evidence="1">The sequence shown here is derived from an EMBL/GenBank/DDBJ whole genome shotgun (WGS) entry which is preliminary data.</text>
</comment>
<dbReference type="Proteomes" id="UP000499080">
    <property type="component" value="Unassembled WGS sequence"/>
</dbReference>
<accession>A0A4Y2BIW2</accession>
<protein>
    <submittedName>
        <fullName evidence="1">Uncharacterized protein</fullName>
    </submittedName>
</protein>
<proteinExistence type="predicted"/>
<reference evidence="1 2" key="1">
    <citation type="journal article" date="2019" name="Sci. Rep.">
        <title>Orb-weaving spider Araneus ventricosus genome elucidates the spidroin gene catalogue.</title>
        <authorList>
            <person name="Kono N."/>
            <person name="Nakamura H."/>
            <person name="Ohtoshi R."/>
            <person name="Moran D.A.P."/>
            <person name="Shinohara A."/>
            <person name="Yoshida Y."/>
            <person name="Fujiwara M."/>
            <person name="Mori M."/>
            <person name="Tomita M."/>
            <person name="Arakawa K."/>
        </authorList>
    </citation>
    <scope>NUCLEOTIDE SEQUENCE [LARGE SCALE GENOMIC DNA]</scope>
</reference>
<dbReference type="EMBL" id="BGPR01000084">
    <property type="protein sequence ID" value="GBL92201.1"/>
    <property type="molecule type" value="Genomic_DNA"/>
</dbReference>
<keyword evidence="2" id="KW-1185">Reference proteome</keyword>
<sequence>MRRWHWMLEETGCVCKKATSRRPRVSAKNNERICARMNEAYGNRRTKAVTNATKNGMACSQKEAENETARNSTCAAIETGRLWQTYELRYIYAGKHGG</sequence>
<evidence type="ECO:0000313" key="2">
    <source>
        <dbReference type="Proteomes" id="UP000499080"/>
    </source>
</evidence>
<name>A0A4Y2BIW2_ARAVE</name>
<dbReference type="OrthoDB" id="6463069at2759"/>
<evidence type="ECO:0000313" key="1">
    <source>
        <dbReference type="EMBL" id="GBL92201.1"/>
    </source>
</evidence>